<evidence type="ECO:0000313" key="2">
    <source>
        <dbReference type="Proteomes" id="UP001487740"/>
    </source>
</evidence>
<dbReference type="InterPro" id="IPR013783">
    <property type="entry name" value="Ig-like_fold"/>
</dbReference>
<evidence type="ECO:0000313" key="1">
    <source>
        <dbReference type="EMBL" id="KAK8406359.1"/>
    </source>
</evidence>
<dbReference type="AlphaFoldDB" id="A0AAW0V2W6"/>
<organism evidence="1 2">
    <name type="scientific">Scylla paramamosain</name>
    <name type="common">Mud crab</name>
    <dbReference type="NCBI Taxonomy" id="85552"/>
    <lineage>
        <taxon>Eukaryota</taxon>
        <taxon>Metazoa</taxon>
        <taxon>Ecdysozoa</taxon>
        <taxon>Arthropoda</taxon>
        <taxon>Crustacea</taxon>
        <taxon>Multicrustacea</taxon>
        <taxon>Malacostraca</taxon>
        <taxon>Eumalacostraca</taxon>
        <taxon>Eucarida</taxon>
        <taxon>Decapoda</taxon>
        <taxon>Pleocyemata</taxon>
        <taxon>Brachyura</taxon>
        <taxon>Eubrachyura</taxon>
        <taxon>Portunoidea</taxon>
        <taxon>Portunidae</taxon>
        <taxon>Portuninae</taxon>
        <taxon>Scylla</taxon>
    </lineage>
</organism>
<comment type="caution">
    <text evidence="1">The sequence shown here is derived from an EMBL/GenBank/DDBJ whole genome shotgun (WGS) entry which is preliminary data.</text>
</comment>
<dbReference type="Proteomes" id="UP001487740">
    <property type="component" value="Unassembled WGS sequence"/>
</dbReference>
<protein>
    <submittedName>
        <fullName evidence="1">Uncharacterized protein</fullName>
    </submittedName>
</protein>
<dbReference type="EMBL" id="JARAKH010000002">
    <property type="protein sequence ID" value="KAK8406359.1"/>
    <property type="molecule type" value="Genomic_DNA"/>
</dbReference>
<name>A0AAW0V2W6_SCYPA</name>
<proteinExistence type="predicted"/>
<reference evidence="1 2" key="1">
    <citation type="submission" date="2023-03" db="EMBL/GenBank/DDBJ databases">
        <title>High-quality genome of Scylla paramamosain provides insights in environmental adaptation.</title>
        <authorList>
            <person name="Zhang L."/>
        </authorList>
    </citation>
    <scope>NUCLEOTIDE SEQUENCE [LARGE SCALE GENOMIC DNA]</scope>
    <source>
        <strain evidence="1">LZ_2023a</strain>
        <tissue evidence="1">Muscle</tissue>
    </source>
</reference>
<dbReference type="Gene3D" id="2.60.40.10">
    <property type="entry name" value="Immunoglobulins"/>
    <property type="match status" value="1"/>
</dbReference>
<keyword evidence="2" id="KW-1185">Reference proteome</keyword>
<accession>A0AAW0V2W6</accession>
<sequence length="94" mass="10777">MSGLRDEEADDSLPSFVSAIQNVTVSVGRDARLSCVVENLGDYRVSHQRLERMKKAIGKEEATGWKENWLQSEKREGYRVKEMVEAEKEGYKLK</sequence>
<gene>
    <name evidence="1" type="ORF">O3P69_007219</name>
</gene>